<dbReference type="PANTHER" id="PTHR10009:SF13">
    <property type="entry name" value="DOPAMINECHROME TAUTOMERASE"/>
    <property type="match status" value="1"/>
</dbReference>
<dbReference type="RefSeq" id="XP_034248212.1">
    <property type="nucleotide sequence ID" value="XM_034392321.1"/>
</dbReference>
<comment type="subcellular location">
    <subcellularLocation>
        <location evidence="1">Secreted</location>
    </subcellularLocation>
</comment>
<dbReference type="InterPro" id="IPR011042">
    <property type="entry name" value="6-blade_b-propeller_TolB-like"/>
</dbReference>
<dbReference type="Gene3D" id="2.120.10.30">
    <property type="entry name" value="TolB, C-terminal domain"/>
    <property type="match status" value="1"/>
</dbReference>
<protein>
    <submittedName>
        <fullName evidence="5">Protein yellow-like</fullName>
    </submittedName>
</protein>
<reference evidence="5" key="1">
    <citation type="submission" date="2025-08" db="UniProtKB">
        <authorList>
            <consortium name="RefSeq"/>
        </authorList>
    </citation>
    <scope>IDENTIFICATION</scope>
    <source>
        <tissue evidence="5">Total insect</tissue>
    </source>
</reference>
<dbReference type="InParanoid" id="A0A6P8ZSI8"/>
<keyword evidence="3" id="KW-0964">Secreted</keyword>
<dbReference type="InterPro" id="IPR017996">
    <property type="entry name" value="MRJP/yellow-related"/>
</dbReference>
<dbReference type="OrthoDB" id="7776143at2759"/>
<sequence length="338" mass="38558">MTADECGRLWVIDSGAVDAIGDIRVVCPPQIVIFDLNTDRLLWRYVIPKSQTKPESLFTNIVVDIRDGQCDDAFAYAADVFRYGLLVYSWREDRSYRLSHNLFFPDPIASRFVLDDVTFRWMDGIFGLALSPLDKKTKDRTMFFHPMASFREFAVQTSVIRNETYANEHPDDFRIFPFLAVFLYVEATTRGVCLITKVPRSGRVPPQLGVRGRNQSHSSASAMDRRGVLFFNLVTQDALGCWDSAKPYGRSTVGHVAQDHALLNFPNDLKVDREEPQNIWMLTNRLHLYLYRSLSRDEYNFRILTGTVEKATDGTICDPHKIGPATSVPRDIDACDDL</sequence>
<comment type="similarity">
    <text evidence="2">Belongs to the major royal jelly protein family.</text>
</comment>
<dbReference type="GeneID" id="117649479"/>
<dbReference type="PANTHER" id="PTHR10009">
    <property type="entry name" value="PROTEIN YELLOW-RELATED"/>
    <property type="match status" value="1"/>
</dbReference>
<organism evidence="5">
    <name type="scientific">Thrips palmi</name>
    <name type="common">Melon thrips</name>
    <dbReference type="NCBI Taxonomy" id="161013"/>
    <lineage>
        <taxon>Eukaryota</taxon>
        <taxon>Metazoa</taxon>
        <taxon>Ecdysozoa</taxon>
        <taxon>Arthropoda</taxon>
        <taxon>Hexapoda</taxon>
        <taxon>Insecta</taxon>
        <taxon>Pterygota</taxon>
        <taxon>Neoptera</taxon>
        <taxon>Paraneoptera</taxon>
        <taxon>Thysanoptera</taxon>
        <taxon>Terebrantia</taxon>
        <taxon>Thripoidea</taxon>
        <taxon>Thripidae</taxon>
        <taxon>Thrips</taxon>
    </lineage>
</organism>
<evidence type="ECO:0000256" key="3">
    <source>
        <dbReference type="ARBA" id="ARBA00022525"/>
    </source>
</evidence>
<evidence type="ECO:0000256" key="1">
    <source>
        <dbReference type="ARBA" id="ARBA00004613"/>
    </source>
</evidence>
<proteinExistence type="inferred from homology"/>
<dbReference type="Pfam" id="PF03022">
    <property type="entry name" value="MRJP"/>
    <property type="match status" value="2"/>
</dbReference>
<gene>
    <name evidence="5" type="primary">LOC117649479</name>
</gene>
<name>A0A6P8ZSI8_THRPL</name>
<dbReference type="KEGG" id="tpal:117649479"/>
<evidence type="ECO:0000313" key="5">
    <source>
        <dbReference type="RefSeq" id="XP_034248212.1"/>
    </source>
</evidence>
<dbReference type="Proteomes" id="UP000515158">
    <property type="component" value="Unplaced"/>
</dbReference>
<evidence type="ECO:0000256" key="2">
    <source>
        <dbReference type="ARBA" id="ARBA00009127"/>
    </source>
</evidence>
<keyword evidence="4" id="KW-1185">Reference proteome</keyword>
<accession>A0A6P8ZSI8</accession>
<evidence type="ECO:0000313" key="4">
    <source>
        <dbReference type="Proteomes" id="UP000515158"/>
    </source>
</evidence>
<dbReference type="GO" id="GO:0005576">
    <property type="term" value="C:extracellular region"/>
    <property type="evidence" value="ECO:0007669"/>
    <property type="project" value="UniProtKB-SubCell"/>
</dbReference>
<dbReference type="AlphaFoldDB" id="A0A6P8ZSI8"/>